<dbReference type="Proteomes" id="UP000789831">
    <property type="component" value="Unassembled WGS sequence"/>
</dbReference>
<keyword evidence="2" id="KW-1185">Reference proteome</keyword>
<protein>
    <submittedName>
        <fullName evidence="1">675_t:CDS:1</fullName>
    </submittedName>
</protein>
<accession>A0A9N9CQE1</accession>
<organism evidence="1 2">
    <name type="scientific">Ambispora gerdemannii</name>
    <dbReference type="NCBI Taxonomy" id="144530"/>
    <lineage>
        <taxon>Eukaryota</taxon>
        <taxon>Fungi</taxon>
        <taxon>Fungi incertae sedis</taxon>
        <taxon>Mucoromycota</taxon>
        <taxon>Glomeromycotina</taxon>
        <taxon>Glomeromycetes</taxon>
        <taxon>Archaeosporales</taxon>
        <taxon>Ambisporaceae</taxon>
        <taxon>Ambispora</taxon>
    </lineage>
</organism>
<name>A0A9N9CQE1_9GLOM</name>
<evidence type="ECO:0000313" key="1">
    <source>
        <dbReference type="EMBL" id="CAG8607331.1"/>
    </source>
</evidence>
<sequence length="57" mass="6610">MASRRRTTEKKSRGRLIHVSDFITDIIATISHEAHVMIDSEKIMMDVFAFDSIYQLP</sequence>
<dbReference type="AlphaFoldDB" id="A0A9N9CQE1"/>
<gene>
    <name evidence="1" type="ORF">AGERDE_LOCUS9408</name>
</gene>
<dbReference type="EMBL" id="CAJVPL010002342">
    <property type="protein sequence ID" value="CAG8607331.1"/>
    <property type="molecule type" value="Genomic_DNA"/>
</dbReference>
<reference evidence="1" key="1">
    <citation type="submission" date="2021-06" db="EMBL/GenBank/DDBJ databases">
        <authorList>
            <person name="Kallberg Y."/>
            <person name="Tangrot J."/>
            <person name="Rosling A."/>
        </authorList>
    </citation>
    <scope>NUCLEOTIDE SEQUENCE</scope>
    <source>
        <strain evidence="1">MT106</strain>
    </source>
</reference>
<evidence type="ECO:0000313" key="2">
    <source>
        <dbReference type="Proteomes" id="UP000789831"/>
    </source>
</evidence>
<proteinExistence type="predicted"/>
<comment type="caution">
    <text evidence="1">The sequence shown here is derived from an EMBL/GenBank/DDBJ whole genome shotgun (WGS) entry which is preliminary data.</text>
</comment>